<keyword evidence="2" id="KW-1185">Reference proteome</keyword>
<name>A0A6N4X9H7_9FLAO</name>
<organism evidence="1 2">
    <name type="scientific">Chryseobacterium potabilaquae</name>
    <dbReference type="NCBI Taxonomy" id="2675057"/>
    <lineage>
        <taxon>Bacteria</taxon>
        <taxon>Pseudomonadati</taxon>
        <taxon>Bacteroidota</taxon>
        <taxon>Flavobacteriia</taxon>
        <taxon>Flavobacteriales</taxon>
        <taxon>Weeksellaceae</taxon>
        <taxon>Chryseobacterium group</taxon>
        <taxon>Chryseobacterium</taxon>
    </lineage>
</organism>
<gene>
    <name evidence="1" type="ORF">CHRY9293_01328</name>
</gene>
<accession>A0A6N4X9H7</accession>
<evidence type="ECO:0000313" key="1">
    <source>
        <dbReference type="EMBL" id="CAA7195085.1"/>
    </source>
</evidence>
<proteinExistence type="predicted"/>
<dbReference type="AlphaFoldDB" id="A0A6N4X9H7"/>
<protein>
    <submittedName>
        <fullName evidence="1">Uncharacterized protein</fullName>
    </submittedName>
</protein>
<evidence type="ECO:0000313" key="2">
    <source>
        <dbReference type="Proteomes" id="UP000445144"/>
    </source>
</evidence>
<dbReference type="EMBL" id="CACVBR010000008">
    <property type="protein sequence ID" value="CAA7195085.1"/>
    <property type="molecule type" value="Genomic_DNA"/>
</dbReference>
<reference evidence="1 2" key="1">
    <citation type="submission" date="2020-01" db="EMBL/GenBank/DDBJ databases">
        <authorList>
            <person name="Rodrigo-Torres L."/>
            <person name="Arahal R. D."/>
            <person name="Lucena T."/>
        </authorList>
    </citation>
    <scope>NUCLEOTIDE SEQUENCE [LARGE SCALE GENOMIC DNA]</scope>
    <source>
        <strain evidence="1 2">CECT 9293</strain>
    </source>
</reference>
<dbReference type="Proteomes" id="UP000445144">
    <property type="component" value="Unassembled WGS sequence"/>
</dbReference>
<sequence>MIIKEIDIVNNISKENFYNNYFKRKNIYFLNVFMSYNPK</sequence>